<protein>
    <submittedName>
        <fullName evidence="2">Uncharacterized protein</fullName>
    </submittedName>
</protein>
<feature type="compositionally biased region" description="Polar residues" evidence="1">
    <location>
        <begin position="59"/>
        <end position="69"/>
    </location>
</feature>
<name>A0A9N9RU33_9DIPT</name>
<feature type="region of interest" description="Disordered" evidence="1">
    <location>
        <begin position="46"/>
        <end position="71"/>
    </location>
</feature>
<dbReference type="OrthoDB" id="10064600at2759"/>
<dbReference type="EMBL" id="OU895878">
    <property type="protein sequence ID" value="CAG9803356.1"/>
    <property type="molecule type" value="Genomic_DNA"/>
</dbReference>
<feature type="region of interest" description="Disordered" evidence="1">
    <location>
        <begin position="279"/>
        <end position="302"/>
    </location>
</feature>
<proteinExistence type="predicted"/>
<evidence type="ECO:0000313" key="2">
    <source>
        <dbReference type="EMBL" id="CAG9803356.1"/>
    </source>
</evidence>
<gene>
    <name evidence="2" type="ORF">CHIRRI_LOCUS6256</name>
</gene>
<evidence type="ECO:0000256" key="1">
    <source>
        <dbReference type="SAM" id="MobiDB-lite"/>
    </source>
</evidence>
<dbReference type="Proteomes" id="UP001153620">
    <property type="component" value="Chromosome 2"/>
</dbReference>
<reference evidence="2" key="2">
    <citation type="submission" date="2022-10" db="EMBL/GenBank/DDBJ databases">
        <authorList>
            <consortium name="ENA_rothamsted_submissions"/>
            <consortium name="culmorum"/>
            <person name="King R."/>
        </authorList>
    </citation>
    <scope>NUCLEOTIDE SEQUENCE</scope>
</reference>
<feature type="region of interest" description="Disordered" evidence="1">
    <location>
        <begin position="191"/>
        <end position="255"/>
    </location>
</feature>
<keyword evidence="3" id="KW-1185">Reference proteome</keyword>
<feature type="compositionally biased region" description="Polar residues" evidence="1">
    <location>
        <begin position="201"/>
        <end position="227"/>
    </location>
</feature>
<reference evidence="2" key="1">
    <citation type="submission" date="2022-01" db="EMBL/GenBank/DDBJ databases">
        <authorList>
            <person name="King R."/>
        </authorList>
    </citation>
    <scope>NUCLEOTIDE SEQUENCE</scope>
</reference>
<organism evidence="2 3">
    <name type="scientific">Chironomus riparius</name>
    <dbReference type="NCBI Taxonomy" id="315576"/>
    <lineage>
        <taxon>Eukaryota</taxon>
        <taxon>Metazoa</taxon>
        <taxon>Ecdysozoa</taxon>
        <taxon>Arthropoda</taxon>
        <taxon>Hexapoda</taxon>
        <taxon>Insecta</taxon>
        <taxon>Pterygota</taxon>
        <taxon>Neoptera</taxon>
        <taxon>Endopterygota</taxon>
        <taxon>Diptera</taxon>
        <taxon>Nematocera</taxon>
        <taxon>Chironomoidea</taxon>
        <taxon>Chironomidae</taxon>
        <taxon>Chironominae</taxon>
        <taxon>Chironomus</taxon>
    </lineage>
</organism>
<dbReference type="AlphaFoldDB" id="A0A9N9RU33"/>
<feature type="compositionally biased region" description="Basic residues" evidence="1">
    <location>
        <begin position="283"/>
        <end position="299"/>
    </location>
</feature>
<sequence length="500" mass="58062">MQSEVFETDKSLINNSNVVQDKDAGLLAQPENVVPKENLIENDEDLENNFSDSDDGDQYLNSFSSPSNSGDDELRWYAYRGRLGINFMEQNDAPNSQLIYPLQNENHQANNHNIQQNQQEEEETDFLEMDFEPDTNSEIENDNEGRFNLNYDLRNGHNNVPENQQQLPSQNHLNFNINQSLNEELVNHNSSVRNTGAKPKQFSSNCRNLKSPKQNPQLASDGDNTFKITGHLYPYPESSSSSKPQQHLNDDDSYNIGASCSRHSLNSERSFHRHNNFESNYIKPHKSPSKSSSHNHKQQRLHEEQNDQFLFEIEPIKPRNSVTIYTSNCDEKILMDALTSLKLKPDREVILNYFNKSKMVPQLGLIDYIIYRSKKNCNYLKIIELIENSCVNDYHDEYGTKKFDINFYPLDFFSTTPEMIDIEVSEIVKRWNPQTDLSPLVNIKNKYFIQTNVLGKLVYIIRRLNNNQKPPSIIFREDETIKIPQFYVSGYITITTRHPT</sequence>
<feature type="compositionally biased region" description="Acidic residues" evidence="1">
    <location>
        <begin position="46"/>
        <end position="57"/>
    </location>
</feature>
<evidence type="ECO:0000313" key="3">
    <source>
        <dbReference type="Proteomes" id="UP001153620"/>
    </source>
</evidence>
<accession>A0A9N9RU33</accession>